<reference evidence="1" key="1">
    <citation type="journal article" date="2020" name="J Glob Antimicrob Resist">
        <title>Genomic characterization of clinical Enterobacter roggenkampii co-harboring blaIMP-1- and blaGES-5-encoding IncP6 and mcr-9-encoding IncHI2 plasmids isolated in Japan.</title>
        <authorList>
            <person name="Umeda K."/>
            <person name="Nakamura H."/>
            <person name="Fukuda A."/>
            <person name="Matsumoto Y."/>
            <person name="Motooka D."/>
            <person name="Nakamura S."/>
            <person name="Yasui Y."/>
            <person name="Yoshida H."/>
            <person name="Kawahara R."/>
        </authorList>
    </citation>
    <scope>NUCLEOTIDE SEQUENCE</scope>
    <source>
        <strain evidence="1">OIPH-N260</strain>
    </source>
</reference>
<evidence type="ECO:0000313" key="1">
    <source>
        <dbReference type="EMBL" id="BCL41332.1"/>
    </source>
</evidence>
<dbReference type="AlphaFoldDB" id="A0AAU9BZU2"/>
<evidence type="ECO:0000313" key="2">
    <source>
        <dbReference type="Proteomes" id="UP000595858"/>
    </source>
</evidence>
<dbReference type="Proteomes" id="UP000595858">
    <property type="component" value="Chromosome"/>
</dbReference>
<accession>A0AAU9BZU2</accession>
<organism evidence="1 2">
    <name type="scientific">Enterobacter roggenkampii</name>
    <dbReference type="NCBI Taxonomy" id="1812935"/>
    <lineage>
        <taxon>Bacteria</taxon>
        <taxon>Pseudomonadati</taxon>
        <taxon>Pseudomonadota</taxon>
        <taxon>Gammaproteobacteria</taxon>
        <taxon>Enterobacterales</taxon>
        <taxon>Enterobacteriaceae</taxon>
        <taxon>Enterobacter</taxon>
        <taxon>Enterobacter cloacae complex</taxon>
    </lineage>
</organism>
<gene>
    <name evidence="1" type="ORF">OIPHN260_08340</name>
</gene>
<protein>
    <submittedName>
        <fullName evidence="1">Uncharacterized protein</fullName>
    </submittedName>
</protein>
<proteinExistence type="predicted"/>
<sequence>MFFKEQFKSQNELRKIGDYDLTRIILISLRELSARIIAAKWGRFRRPSHFIFGGLKFRDGRDYV</sequence>
<dbReference type="EMBL" id="AP023447">
    <property type="protein sequence ID" value="BCL41332.1"/>
    <property type="molecule type" value="Genomic_DNA"/>
</dbReference>
<name>A0AAU9BZU2_9ENTR</name>